<feature type="compositionally biased region" description="Low complexity" evidence="10">
    <location>
        <begin position="250"/>
        <end position="266"/>
    </location>
</feature>
<dbReference type="EMBL" id="JBBJBU010000004">
    <property type="protein sequence ID" value="KAK7205751.1"/>
    <property type="molecule type" value="Genomic_DNA"/>
</dbReference>
<evidence type="ECO:0000256" key="8">
    <source>
        <dbReference type="ARBA" id="ARBA00023242"/>
    </source>
</evidence>
<dbReference type="Pfam" id="PF03095">
    <property type="entry name" value="PTPA"/>
    <property type="match status" value="1"/>
</dbReference>
<evidence type="ECO:0000256" key="6">
    <source>
        <dbReference type="ARBA" id="ARBA00023110"/>
    </source>
</evidence>
<dbReference type="CDD" id="cd04087">
    <property type="entry name" value="PTPA"/>
    <property type="match status" value="1"/>
</dbReference>
<proteinExistence type="inferred from homology"/>
<evidence type="ECO:0000256" key="5">
    <source>
        <dbReference type="ARBA" id="ARBA00022490"/>
    </source>
</evidence>
<dbReference type="PANTHER" id="PTHR10012:SF3">
    <property type="entry name" value="SERINE_THREONINE-PROTEIN PHOSPHATASE 2A ACTIVATOR 1"/>
    <property type="match status" value="1"/>
</dbReference>
<comment type="catalytic activity">
    <reaction evidence="1 9">
        <text>[protein]-peptidylproline (omega=180) = [protein]-peptidylproline (omega=0)</text>
        <dbReference type="Rhea" id="RHEA:16237"/>
        <dbReference type="Rhea" id="RHEA-COMP:10747"/>
        <dbReference type="Rhea" id="RHEA-COMP:10748"/>
        <dbReference type="ChEBI" id="CHEBI:83833"/>
        <dbReference type="ChEBI" id="CHEBI:83834"/>
        <dbReference type="EC" id="5.2.1.8"/>
    </reaction>
</comment>
<sequence length="378" mass="41532">MTEPIDLASYRKAVFPHLPPDARFSAPEKRIHISEDLRFFHSTTAYARIQFLLNYVSELVSKVDAPGSADGLLPGVQSVAAVLDRLAGVVDEVPPVSGPRRFGNPAYKTWYHRAETEILTMVGEIIEARSVTLDAKDELAAYLIAALGSVQRLDFGTGHELSFLAFFGGCLFLGLLDDEKSGTSVSGEDILWIFSRYFKMVRKVITTYSLEPAGSHGVWGLDDHFHLPYILGSAQLRGVEEKFEGENAAAKPKVSSRPSRPSKAPSMMSVYGMPRPSAVMSMEIINDFKEKNMYFGAIAFIYQVKKGPFFEHSPVLYDISGVQYWVKVHSGLLKMYNAEVLGKFPVVQHFGFGGVLYPWAEFAAAGAAAAGGTGDKSR</sequence>
<dbReference type="Proteomes" id="UP001498771">
    <property type="component" value="Unassembled WGS sequence"/>
</dbReference>
<evidence type="ECO:0000256" key="10">
    <source>
        <dbReference type="SAM" id="MobiDB-lite"/>
    </source>
</evidence>
<keyword evidence="5 9" id="KW-0963">Cytoplasm</keyword>
<keyword evidence="12" id="KW-1185">Reference proteome</keyword>
<dbReference type="InterPro" id="IPR004327">
    <property type="entry name" value="Phstyr_phstse_ac"/>
</dbReference>
<dbReference type="SUPFAM" id="SSF140984">
    <property type="entry name" value="PTPA-like"/>
    <property type="match status" value="1"/>
</dbReference>
<dbReference type="PANTHER" id="PTHR10012">
    <property type="entry name" value="SERINE/THREONINE-PROTEIN PHOSPHATASE 2A REGULATORY SUBUNIT B"/>
    <property type="match status" value="1"/>
</dbReference>
<keyword evidence="6 9" id="KW-0697">Rotamase</keyword>
<dbReference type="RefSeq" id="XP_064768784.1">
    <property type="nucleotide sequence ID" value="XM_064914471.1"/>
</dbReference>
<name>A0ABR1F7C5_9ASCO</name>
<dbReference type="InterPro" id="IPR037218">
    <property type="entry name" value="PTPA_sf"/>
</dbReference>
<evidence type="ECO:0000256" key="4">
    <source>
        <dbReference type="ARBA" id="ARBA00011019"/>
    </source>
</evidence>
<evidence type="ECO:0000256" key="3">
    <source>
        <dbReference type="ARBA" id="ARBA00004496"/>
    </source>
</evidence>
<dbReference type="Gene3D" id="1.20.120.1150">
    <property type="match status" value="1"/>
</dbReference>
<protein>
    <recommendedName>
        <fullName evidence="9">Serine/threonine-protein phosphatase 2A activator</fullName>
        <ecNumber evidence="9">5.2.1.8</ecNumber>
    </recommendedName>
    <alternativeName>
        <fullName evidence="9">Phosphotyrosyl phosphatase activator</fullName>
    </alternativeName>
</protein>
<evidence type="ECO:0000256" key="1">
    <source>
        <dbReference type="ARBA" id="ARBA00000971"/>
    </source>
</evidence>
<reference evidence="11 12" key="1">
    <citation type="submission" date="2024-03" db="EMBL/GenBank/DDBJ databases">
        <title>Genome-scale model development and genomic sequencing of the oleaginous clade Lipomyces.</title>
        <authorList>
            <consortium name="Lawrence Berkeley National Laboratory"/>
            <person name="Czajka J.J."/>
            <person name="Han Y."/>
            <person name="Kim J."/>
            <person name="Mondo S.J."/>
            <person name="Hofstad B.A."/>
            <person name="Robles A."/>
            <person name="Haridas S."/>
            <person name="Riley R."/>
            <person name="LaButti K."/>
            <person name="Pangilinan J."/>
            <person name="Andreopoulos W."/>
            <person name="Lipzen A."/>
            <person name="Yan J."/>
            <person name="Wang M."/>
            <person name="Ng V."/>
            <person name="Grigoriev I.V."/>
            <person name="Spatafora J.W."/>
            <person name="Magnuson J.K."/>
            <person name="Baker S.E."/>
            <person name="Pomraning K.R."/>
        </authorList>
    </citation>
    <scope>NUCLEOTIDE SEQUENCE [LARGE SCALE GENOMIC DNA]</scope>
    <source>
        <strain evidence="11 12">Phaff 52-87</strain>
    </source>
</reference>
<evidence type="ECO:0000313" key="11">
    <source>
        <dbReference type="EMBL" id="KAK7205751.1"/>
    </source>
</evidence>
<feature type="region of interest" description="Disordered" evidence="10">
    <location>
        <begin position="247"/>
        <end position="266"/>
    </location>
</feature>
<evidence type="ECO:0000256" key="7">
    <source>
        <dbReference type="ARBA" id="ARBA00023235"/>
    </source>
</evidence>
<comment type="caution">
    <text evidence="11">The sequence shown here is derived from an EMBL/GenBank/DDBJ whole genome shotgun (WGS) entry which is preliminary data.</text>
</comment>
<comment type="function">
    <text evidence="9">PPIases accelerate the folding of proteins. It catalyzes the cis-trans isomerization of proline imidic peptide bonds in oligopeptides.</text>
</comment>
<accession>A0ABR1F7C5</accession>
<keyword evidence="8" id="KW-0539">Nucleus</keyword>
<comment type="subcellular location">
    <subcellularLocation>
        <location evidence="3 9">Cytoplasm</location>
    </subcellularLocation>
    <subcellularLocation>
        <location evidence="2">Nucleus</location>
    </subcellularLocation>
</comment>
<evidence type="ECO:0000256" key="9">
    <source>
        <dbReference type="RuleBase" id="RU361210"/>
    </source>
</evidence>
<dbReference type="GeneID" id="90039983"/>
<evidence type="ECO:0000256" key="2">
    <source>
        <dbReference type="ARBA" id="ARBA00004123"/>
    </source>
</evidence>
<gene>
    <name evidence="11" type="ORF">BZA70DRAFT_294833</name>
</gene>
<organism evidence="11 12">
    <name type="scientific">Myxozyma melibiosi</name>
    <dbReference type="NCBI Taxonomy" id="54550"/>
    <lineage>
        <taxon>Eukaryota</taxon>
        <taxon>Fungi</taxon>
        <taxon>Dikarya</taxon>
        <taxon>Ascomycota</taxon>
        <taxon>Saccharomycotina</taxon>
        <taxon>Lipomycetes</taxon>
        <taxon>Lipomycetales</taxon>
        <taxon>Lipomycetaceae</taxon>
        <taxon>Myxozyma</taxon>
    </lineage>
</organism>
<evidence type="ECO:0000313" key="12">
    <source>
        <dbReference type="Proteomes" id="UP001498771"/>
    </source>
</evidence>
<keyword evidence="7 9" id="KW-0413">Isomerase</keyword>
<dbReference type="PIRSF" id="PIRSF016325">
    <property type="entry name" value="Phstyr_phstse_ac"/>
    <property type="match status" value="1"/>
</dbReference>
<dbReference type="EC" id="5.2.1.8" evidence="9"/>
<dbReference type="InterPro" id="IPR043170">
    <property type="entry name" value="PTPA_C_lid"/>
</dbReference>
<comment type="similarity">
    <text evidence="4 9">Belongs to the PTPA-type PPIase family.</text>
</comment>